<dbReference type="Pfam" id="PF00005">
    <property type="entry name" value="ABC_tran"/>
    <property type="match status" value="2"/>
</dbReference>
<keyword evidence="3" id="KW-0175">Coiled coil</keyword>
<proteinExistence type="predicted"/>
<organism evidence="5 6">
    <name type="scientific">Metabacillus sediminis</name>
    <dbReference type="NCBI Taxonomy" id="3117746"/>
    <lineage>
        <taxon>Bacteria</taxon>
        <taxon>Bacillati</taxon>
        <taxon>Bacillota</taxon>
        <taxon>Bacilli</taxon>
        <taxon>Bacillales</taxon>
        <taxon>Bacillaceae</taxon>
        <taxon>Metabacillus</taxon>
    </lineage>
</organism>
<dbReference type="RefSeq" id="WP_338780494.1">
    <property type="nucleotide sequence ID" value="NZ_CP147407.1"/>
</dbReference>
<dbReference type="PROSITE" id="PS00211">
    <property type="entry name" value="ABC_TRANSPORTER_1"/>
    <property type="match status" value="1"/>
</dbReference>
<reference evidence="5 6" key="1">
    <citation type="submission" date="2024-02" db="EMBL/GenBank/DDBJ databases">
        <title>Seven novel Bacillus-like species.</title>
        <authorList>
            <person name="Liu G."/>
        </authorList>
    </citation>
    <scope>NUCLEOTIDE SEQUENCE [LARGE SCALE GENOMIC DNA]</scope>
    <source>
        <strain evidence="5 6">FJAT-52054</strain>
    </source>
</reference>
<keyword evidence="6" id="KW-1185">Reference proteome</keyword>
<evidence type="ECO:0000313" key="5">
    <source>
        <dbReference type="EMBL" id="WXB97813.1"/>
    </source>
</evidence>
<dbReference type="InterPro" id="IPR003593">
    <property type="entry name" value="AAA+_ATPase"/>
</dbReference>
<evidence type="ECO:0000256" key="1">
    <source>
        <dbReference type="ARBA" id="ARBA00022741"/>
    </source>
</evidence>
<name>A0ABZ2NJ24_9BACI</name>
<dbReference type="InterPro" id="IPR032781">
    <property type="entry name" value="ABC_tran_Xtn"/>
</dbReference>
<sequence>MIICSGQNISKSFGGHMLFENVSFEIHENDRIGLVGRNGTGKTTIFKLVKGIEDPDGGVISIRRGTKTGYLAQIPKSKQGETAEGMLRRAFTELLAIKEQMTILEKEMASANSFDLDRKLTQYGSLQEQFERGGGYEADAKLNKVAAGLRIKELLNQPFHSLSGGEKTKVGLGLILLQEPELLLLDEPTNHLDIHAVEWLEQFLKEYKGTVVLISHDRQFLDETSTKIMDLDEGEITVYPGNYSKFIDEKQKRLLNEFQAYQEQQKKIRKMKEAIKQLKEWANQANPPSESLHKRARNMERALERMEKLKRPVLEHRKMGLQFEGSERSGKRAITIEGAAKEFSGNKLFSEVNLEILYRDRLAIVGENGSGKSTLIRMILGEVKPDCGIARLGSSVKAGYLAQQLISAAEGEMTVIQYFREGLSMIEEDARHTLAKFLFYGASVFKKMENTSGGERMRIQLAKLMQKDINLLILDEPTNHLDIESREVLEDAIEQFDGTVLAVSHDRYFLEKLFTKTAWIHGGKVYPFEGGYSWTREKMEPVFAAAAEQSTFSAPPKVPAAKEMTAEEIEEELLAIEERLRSLTSESRDFSELKARWGKLYDQLDSII</sequence>
<dbReference type="InterPro" id="IPR051309">
    <property type="entry name" value="ABCF_ATPase"/>
</dbReference>
<dbReference type="SUPFAM" id="SSF52540">
    <property type="entry name" value="P-loop containing nucleoside triphosphate hydrolases"/>
    <property type="match status" value="2"/>
</dbReference>
<dbReference type="Proteomes" id="UP001377337">
    <property type="component" value="Chromosome"/>
</dbReference>
<evidence type="ECO:0000256" key="2">
    <source>
        <dbReference type="ARBA" id="ARBA00022840"/>
    </source>
</evidence>
<dbReference type="CDD" id="cd03221">
    <property type="entry name" value="ABCF_EF-3"/>
    <property type="match status" value="2"/>
</dbReference>
<keyword evidence="2" id="KW-0067">ATP-binding</keyword>
<evidence type="ECO:0000259" key="4">
    <source>
        <dbReference type="PROSITE" id="PS50893"/>
    </source>
</evidence>
<feature type="domain" description="ABC transporter" evidence="4">
    <location>
        <begin position="4"/>
        <end position="258"/>
    </location>
</feature>
<dbReference type="NCBIfam" id="NF000355">
    <property type="entry name" value="ribo_prot_ABC_F"/>
    <property type="match status" value="1"/>
</dbReference>
<dbReference type="EMBL" id="CP147407">
    <property type="protein sequence ID" value="WXB97813.1"/>
    <property type="molecule type" value="Genomic_DNA"/>
</dbReference>
<dbReference type="InterPro" id="IPR003439">
    <property type="entry name" value="ABC_transporter-like_ATP-bd"/>
</dbReference>
<feature type="domain" description="ABC transporter" evidence="4">
    <location>
        <begin position="334"/>
        <end position="547"/>
    </location>
</feature>
<evidence type="ECO:0000313" key="6">
    <source>
        <dbReference type="Proteomes" id="UP001377337"/>
    </source>
</evidence>
<dbReference type="SMART" id="SM00382">
    <property type="entry name" value="AAA"/>
    <property type="match status" value="2"/>
</dbReference>
<accession>A0ABZ2NJ24</accession>
<keyword evidence="1" id="KW-0547">Nucleotide-binding</keyword>
<dbReference type="PANTHER" id="PTHR42855:SF2">
    <property type="entry name" value="DRUG RESISTANCE ABC TRANSPORTER,ATP-BINDING PROTEIN"/>
    <property type="match status" value="1"/>
</dbReference>
<dbReference type="Gene3D" id="3.40.50.300">
    <property type="entry name" value="P-loop containing nucleotide triphosphate hydrolases"/>
    <property type="match status" value="2"/>
</dbReference>
<evidence type="ECO:0000256" key="3">
    <source>
        <dbReference type="SAM" id="Coils"/>
    </source>
</evidence>
<gene>
    <name evidence="5" type="primary">abc-f</name>
    <name evidence="5" type="ORF">WCV65_04865</name>
</gene>
<dbReference type="InterPro" id="IPR017871">
    <property type="entry name" value="ABC_transporter-like_CS"/>
</dbReference>
<protein>
    <submittedName>
        <fullName evidence="5">ABC-F type ribosomal protection protein</fullName>
    </submittedName>
</protein>
<dbReference type="PANTHER" id="PTHR42855">
    <property type="entry name" value="ABC TRANSPORTER ATP-BINDING SUBUNIT"/>
    <property type="match status" value="1"/>
</dbReference>
<feature type="coiled-coil region" evidence="3">
    <location>
        <begin position="261"/>
        <end position="309"/>
    </location>
</feature>
<dbReference type="InterPro" id="IPR027417">
    <property type="entry name" value="P-loop_NTPase"/>
</dbReference>
<dbReference type="PROSITE" id="PS50893">
    <property type="entry name" value="ABC_TRANSPORTER_2"/>
    <property type="match status" value="2"/>
</dbReference>
<dbReference type="Pfam" id="PF12848">
    <property type="entry name" value="ABC_tran_Xtn"/>
    <property type="match status" value="1"/>
</dbReference>